<dbReference type="PANTHER" id="PTHR30469">
    <property type="entry name" value="MULTIDRUG RESISTANCE PROTEIN MDTA"/>
    <property type="match status" value="1"/>
</dbReference>
<dbReference type="RefSeq" id="WP_089989377.1">
    <property type="nucleotide sequence ID" value="NZ_FOIZ01000001.1"/>
</dbReference>
<keyword evidence="4" id="KW-0472">Membrane</keyword>
<evidence type="ECO:0000259" key="5">
    <source>
        <dbReference type="Pfam" id="PF25917"/>
    </source>
</evidence>
<dbReference type="GO" id="GO:0015562">
    <property type="term" value="F:efflux transmembrane transporter activity"/>
    <property type="evidence" value="ECO:0007669"/>
    <property type="project" value="TreeGrafter"/>
</dbReference>
<organism evidence="7 8">
    <name type="scientific">Cognatiyoonia koreensis</name>
    <dbReference type="NCBI Taxonomy" id="364200"/>
    <lineage>
        <taxon>Bacteria</taxon>
        <taxon>Pseudomonadati</taxon>
        <taxon>Pseudomonadota</taxon>
        <taxon>Alphaproteobacteria</taxon>
        <taxon>Rhodobacterales</taxon>
        <taxon>Paracoccaceae</taxon>
        <taxon>Cognatiyoonia</taxon>
    </lineage>
</organism>
<dbReference type="Proteomes" id="UP000199167">
    <property type="component" value="Unassembled WGS sequence"/>
</dbReference>
<keyword evidence="8" id="KW-1185">Reference proteome</keyword>
<dbReference type="SUPFAM" id="SSF111369">
    <property type="entry name" value="HlyD-like secretion proteins"/>
    <property type="match status" value="1"/>
</dbReference>
<dbReference type="Pfam" id="PF25954">
    <property type="entry name" value="Beta-barrel_RND_2"/>
    <property type="match status" value="1"/>
</dbReference>
<gene>
    <name evidence="7" type="ORF">SAMN04488515_0288</name>
</gene>
<sequence length="407" mass="42233">MPDDNRSTPVDPASQVKAATRSPSEGDPTPAGSPKGTENDSTPNHLTFQSDKGASRSTWIAGVLVIAIVGWMGSGFVIPSENAAPVLTREAPKPVAVAVATSTAETVTQYYQAEGQALPDRDTILRTETSGDIAEVLVRKGQDVSAGDVIARIDPTGNLADASRAAEELARAQREYDNAQELLNRGVSTVDRVSQASATLAAAQAQVTAVAQAAEALTITAPFAGRIETLDLDEGEFVSAGTEVGRLVDITPLTVAIQVPQQSLNRLSAGQTATVKFITGEERDGIVSFVGTSAAAETRTFLVEVEVPNEDGAIPAGISAEIVIPTGEATAHFLSPSIVSLDTQGALGVKTVDAENVVEFFPIQIVRAQIDGIWVTGLPDKVDVITVGQGYVNAGETVAPAAGEQKP</sequence>
<protein>
    <submittedName>
        <fullName evidence="7">Membrane fusion protein, multidrug efflux system</fullName>
    </submittedName>
</protein>
<keyword evidence="4" id="KW-0812">Transmembrane</keyword>
<dbReference type="AlphaFoldDB" id="A0A1I0MWN7"/>
<dbReference type="PANTHER" id="PTHR30469:SF29">
    <property type="entry name" value="BLR2860 PROTEIN"/>
    <property type="match status" value="1"/>
</dbReference>
<proteinExistence type="inferred from homology"/>
<feature type="transmembrane region" description="Helical" evidence="4">
    <location>
        <begin position="59"/>
        <end position="78"/>
    </location>
</feature>
<keyword evidence="2" id="KW-0175">Coiled coil</keyword>
<feature type="compositionally biased region" description="Polar residues" evidence="3">
    <location>
        <begin position="39"/>
        <end position="52"/>
    </location>
</feature>
<evidence type="ECO:0000256" key="3">
    <source>
        <dbReference type="SAM" id="MobiDB-lite"/>
    </source>
</evidence>
<comment type="similarity">
    <text evidence="1">Belongs to the membrane fusion protein (MFP) (TC 8.A.1) family.</text>
</comment>
<dbReference type="Gene3D" id="1.10.287.470">
    <property type="entry name" value="Helix hairpin bin"/>
    <property type="match status" value="1"/>
</dbReference>
<feature type="domain" description="CusB-like beta-barrel" evidence="6">
    <location>
        <begin position="255"/>
        <end position="323"/>
    </location>
</feature>
<feature type="region of interest" description="Disordered" evidence="3">
    <location>
        <begin position="1"/>
        <end position="52"/>
    </location>
</feature>
<dbReference type="STRING" id="364200.SAMN04488515_0288"/>
<evidence type="ECO:0000313" key="8">
    <source>
        <dbReference type="Proteomes" id="UP000199167"/>
    </source>
</evidence>
<dbReference type="InterPro" id="IPR058792">
    <property type="entry name" value="Beta-barrel_RND_2"/>
</dbReference>
<dbReference type="Pfam" id="PF25917">
    <property type="entry name" value="BSH_RND"/>
    <property type="match status" value="1"/>
</dbReference>
<dbReference type="InterPro" id="IPR006143">
    <property type="entry name" value="RND_pump_MFP"/>
</dbReference>
<dbReference type="OrthoDB" id="9806939at2"/>
<accession>A0A1I0MWN7</accession>
<dbReference type="Gene3D" id="2.40.50.100">
    <property type="match status" value="1"/>
</dbReference>
<evidence type="ECO:0000256" key="2">
    <source>
        <dbReference type="SAM" id="Coils"/>
    </source>
</evidence>
<feature type="coiled-coil region" evidence="2">
    <location>
        <begin position="162"/>
        <end position="189"/>
    </location>
</feature>
<dbReference type="InterPro" id="IPR058625">
    <property type="entry name" value="MdtA-like_BSH"/>
</dbReference>
<reference evidence="7 8" key="1">
    <citation type="submission" date="2016-10" db="EMBL/GenBank/DDBJ databases">
        <authorList>
            <person name="de Groot N.N."/>
        </authorList>
    </citation>
    <scope>NUCLEOTIDE SEQUENCE [LARGE SCALE GENOMIC DNA]</scope>
    <source>
        <strain evidence="7 8">DSM 17925</strain>
    </source>
</reference>
<dbReference type="Gene3D" id="2.40.30.170">
    <property type="match status" value="1"/>
</dbReference>
<evidence type="ECO:0000256" key="1">
    <source>
        <dbReference type="ARBA" id="ARBA00009477"/>
    </source>
</evidence>
<dbReference type="NCBIfam" id="TIGR01730">
    <property type="entry name" value="RND_mfp"/>
    <property type="match status" value="1"/>
</dbReference>
<evidence type="ECO:0000259" key="6">
    <source>
        <dbReference type="Pfam" id="PF25954"/>
    </source>
</evidence>
<feature type="domain" description="Multidrug resistance protein MdtA-like barrel-sandwich hybrid" evidence="5">
    <location>
        <begin position="126"/>
        <end position="247"/>
    </location>
</feature>
<keyword evidence="4" id="KW-1133">Transmembrane helix</keyword>
<name>A0A1I0MWN7_9RHOB</name>
<evidence type="ECO:0000256" key="4">
    <source>
        <dbReference type="SAM" id="Phobius"/>
    </source>
</evidence>
<dbReference type="GO" id="GO:1990281">
    <property type="term" value="C:efflux pump complex"/>
    <property type="evidence" value="ECO:0007669"/>
    <property type="project" value="TreeGrafter"/>
</dbReference>
<evidence type="ECO:0000313" key="7">
    <source>
        <dbReference type="EMBL" id="SEV93213.1"/>
    </source>
</evidence>
<dbReference type="EMBL" id="FOIZ01000001">
    <property type="protein sequence ID" value="SEV93213.1"/>
    <property type="molecule type" value="Genomic_DNA"/>
</dbReference>